<evidence type="ECO:0000259" key="2">
    <source>
        <dbReference type="PROSITE" id="PS50217"/>
    </source>
</evidence>
<proteinExistence type="predicted"/>
<dbReference type="Gene3D" id="1.20.5.170">
    <property type="match status" value="1"/>
</dbReference>
<keyword evidence="4" id="KW-1185">Reference proteome</keyword>
<evidence type="ECO:0000313" key="3">
    <source>
        <dbReference type="EMBL" id="KZT60641.1"/>
    </source>
</evidence>
<protein>
    <recommendedName>
        <fullName evidence="2">BZIP domain-containing protein</fullName>
    </recommendedName>
</protein>
<reference evidence="3 4" key="1">
    <citation type="journal article" date="2016" name="Mol. Biol. Evol.">
        <title>Comparative Genomics of Early-Diverging Mushroom-Forming Fungi Provides Insights into the Origins of Lignocellulose Decay Capabilities.</title>
        <authorList>
            <person name="Nagy L.G."/>
            <person name="Riley R."/>
            <person name="Tritt A."/>
            <person name="Adam C."/>
            <person name="Daum C."/>
            <person name="Floudas D."/>
            <person name="Sun H."/>
            <person name="Yadav J.S."/>
            <person name="Pangilinan J."/>
            <person name="Larsson K.H."/>
            <person name="Matsuura K."/>
            <person name="Barry K."/>
            <person name="Labutti K."/>
            <person name="Kuo R."/>
            <person name="Ohm R.A."/>
            <person name="Bhattacharya S.S."/>
            <person name="Shirouzu T."/>
            <person name="Yoshinaga Y."/>
            <person name="Martin F.M."/>
            <person name="Grigoriev I.V."/>
            <person name="Hibbett D.S."/>
        </authorList>
    </citation>
    <scope>NUCLEOTIDE SEQUENCE [LARGE SCALE GENOMIC DNA]</scope>
    <source>
        <strain evidence="3 4">HHB12733</strain>
    </source>
</reference>
<dbReference type="EMBL" id="KV423929">
    <property type="protein sequence ID" value="KZT60641.1"/>
    <property type="molecule type" value="Genomic_DNA"/>
</dbReference>
<dbReference type="InterPro" id="IPR004827">
    <property type="entry name" value="bZIP"/>
</dbReference>
<accession>A0A165IJ71</accession>
<dbReference type="SUPFAM" id="SSF57959">
    <property type="entry name" value="Leucine zipper domain"/>
    <property type="match status" value="1"/>
</dbReference>
<evidence type="ECO:0000256" key="1">
    <source>
        <dbReference type="SAM" id="MobiDB-lite"/>
    </source>
</evidence>
<dbReference type="GO" id="GO:0003700">
    <property type="term" value="F:DNA-binding transcription factor activity"/>
    <property type="evidence" value="ECO:0007669"/>
    <property type="project" value="InterPro"/>
</dbReference>
<dbReference type="PROSITE" id="PS00036">
    <property type="entry name" value="BZIP_BASIC"/>
    <property type="match status" value="1"/>
</dbReference>
<evidence type="ECO:0000313" key="4">
    <source>
        <dbReference type="Proteomes" id="UP000076842"/>
    </source>
</evidence>
<organism evidence="3 4">
    <name type="scientific">Calocera cornea HHB12733</name>
    <dbReference type="NCBI Taxonomy" id="1353952"/>
    <lineage>
        <taxon>Eukaryota</taxon>
        <taxon>Fungi</taxon>
        <taxon>Dikarya</taxon>
        <taxon>Basidiomycota</taxon>
        <taxon>Agaricomycotina</taxon>
        <taxon>Dacrymycetes</taxon>
        <taxon>Dacrymycetales</taxon>
        <taxon>Dacrymycetaceae</taxon>
        <taxon>Calocera</taxon>
    </lineage>
</organism>
<dbReference type="Pfam" id="PF07716">
    <property type="entry name" value="bZIP_2"/>
    <property type="match status" value="1"/>
</dbReference>
<dbReference type="Proteomes" id="UP000076842">
    <property type="component" value="Unassembled WGS sequence"/>
</dbReference>
<dbReference type="OrthoDB" id="2257100at2759"/>
<feature type="domain" description="BZIP" evidence="2">
    <location>
        <begin position="1"/>
        <end position="59"/>
    </location>
</feature>
<dbReference type="InterPro" id="IPR046347">
    <property type="entry name" value="bZIP_sf"/>
</dbReference>
<gene>
    <name evidence="3" type="ORF">CALCODRAFT_465208</name>
</gene>
<dbReference type="AlphaFoldDB" id="A0A165IJ71"/>
<feature type="region of interest" description="Disordered" evidence="1">
    <location>
        <begin position="1"/>
        <end position="22"/>
    </location>
</feature>
<dbReference type="InParanoid" id="A0A165IJ71"/>
<sequence length="59" mass="7147">MTKREQNTMAARRSRQRKMEERAVLEGERDVLKQRVEELEKMLRESEAENKALRECLKK</sequence>
<name>A0A165IJ71_9BASI</name>
<dbReference type="PROSITE" id="PS50217">
    <property type="entry name" value="BZIP"/>
    <property type="match status" value="1"/>
</dbReference>